<comment type="caution">
    <text evidence="1">The sequence shown here is derived from an EMBL/GenBank/DDBJ whole genome shotgun (WGS) entry which is preliminary data.</text>
</comment>
<evidence type="ECO:0000313" key="2">
    <source>
        <dbReference type="Proteomes" id="UP000016511"/>
    </source>
</evidence>
<accession>U1WBH8</accession>
<keyword evidence="2" id="KW-1185">Reference proteome</keyword>
<gene>
    <name evidence="1" type="ORF">HMPREF0083_05451</name>
</gene>
<reference evidence="1 2" key="1">
    <citation type="submission" date="2013-08" db="EMBL/GenBank/DDBJ databases">
        <authorList>
            <person name="Weinstock G."/>
            <person name="Sodergren E."/>
            <person name="Wylie T."/>
            <person name="Fulton L."/>
            <person name="Fulton R."/>
            <person name="Fronick C."/>
            <person name="O'Laughlin M."/>
            <person name="Godfrey J."/>
            <person name="Miner T."/>
            <person name="Herter B."/>
            <person name="Appelbaum E."/>
            <person name="Cordes M."/>
            <person name="Lek S."/>
            <person name="Wollam A."/>
            <person name="Pepin K.H."/>
            <person name="Palsikar V.B."/>
            <person name="Mitreva M."/>
            <person name="Wilson R.K."/>
        </authorList>
    </citation>
    <scope>NUCLEOTIDE SEQUENCE [LARGE SCALE GENOMIC DNA]</scope>
    <source>
        <strain evidence="1 2">ATCC 12856</strain>
    </source>
</reference>
<proteinExistence type="predicted"/>
<dbReference type="AlphaFoldDB" id="U1WBH8"/>
<organism evidence="1 2">
    <name type="scientific">Aneurinibacillus aneurinilyticus ATCC 12856</name>
    <dbReference type="NCBI Taxonomy" id="649747"/>
    <lineage>
        <taxon>Bacteria</taxon>
        <taxon>Bacillati</taxon>
        <taxon>Bacillota</taxon>
        <taxon>Bacilli</taxon>
        <taxon>Bacillales</taxon>
        <taxon>Paenibacillaceae</taxon>
        <taxon>Aneurinibacillus group</taxon>
        <taxon>Aneurinibacillus</taxon>
    </lineage>
</organism>
<name>U1WBH8_ANEAE</name>
<protein>
    <submittedName>
        <fullName evidence="1">Uncharacterized protein</fullName>
    </submittedName>
</protein>
<dbReference type="Proteomes" id="UP000016511">
    <property type="component" value="Unassembled WGS sequence"/>
</dbReference>
<dbReference type="EMBL" id="AWSJ01000341">
    <property type="protein sequence ID" value="ERI05889.1"/>
    <property type="molecule type" value="Genomic_DNA"/>
</dbReference>
<sequence length="44" mass="5084">MGCCRSSFFACQLHDLQKHLFSYTTKKLGALYKQSTSFCILYTI</sequence>
<evidence type="ECO:0000313" key="1">
    <source>
        <dbReference type="EMBL" id="ERI05889.1"/>
    </source>
</evidence>
<dbReference type="HOGENOM" id="CLU_3211717_0_0_9"/>